<keyword evidence="2" id="KW-0378">Hydrolase</keyword>
<dbReference type="PANTHER" id="PTHR35563">
    <property type="entry name" value="BARREL METAL-DEPENDENT HYDROLASE, PUTATIVE (AFU_ORTHOLOGUE AFUA_1G16240)-RELATED"/>
    <property type="match status" value="1"/>
</dbReference>
<sequence>MIQFDCHAHVYETVRAVSGARYVPDHPAPLSEWLGHQATRGLGGGVIVQVSFLGTDNSEMCSALAGLDRTRFAGVGVVALDANAEELERLAAAGMRGVRWNLVGGAPVPDLKAPSVQGLIAKLRALGLHLEIHLEGPALAPLLPALTDLGVDLVVDHFGLPSEPDASKDPLVRAVAGLADREALFFKFAAPYRRPFDIRPHGLALLNLLPPGHVVWGSDWPHTQHETRTSYAECQGQAAAWARCGLSDRRAATRLYGIGGDPAR</sequence>
<dbReference type="Pfam" id="PF04909">
    <property type="entry name" value="Amidohydro_2"/>
    <property type="match status" value="1"/>
</dbReference>
<dbReference type="PANTHER" id="PTHR35563:SF2">
    <property type="entry name" value="BARREL METAL-DEPENDENT HYDROLASE, PUTATIVE (AFU_ORTHOLOGUE AFUA_1G16240)-RELATED"/>
    <property type="match status" value="1"/>
</dbReference>
<reference evidence="2 3" key="1">
    <citation type="submission" date="2018-07" db="EMBL/GenBank/DDBJ databases">
        <title>Thalassococcus profundi sp. nov., a marine bacterium isolated from deep seawater of Okinawa Trough.</title>
        <authorList>
            <person name="Yu M."/>
        </authorList>
    </citation>
    <scope>NUCLEOTIDE SEQUENCE [LARGE SCALE GENOMIC DNA]</scope>
    <source>
        <strain evidence="2 3">WRAS1</strain>
    </source>
</reference>
<dbReference type="InterPro" id="IPR032466">
    <property type="entry name" value="Metal_Hydrolase"/>
</dbReference>
<dbReference type="Gene3D" id="3.20.20.140">
    <property type="entry name" value="Metal-dependent hydrolases"/>
    <property type="match status" value="1"/>
</dbReference>
<comment type="caution">
    <text evidence="2">The sequence shown here is derived from an EMBL/GenBank/DDBJ whole genome shotgun (WGS) entry which is preliminary data.</text>
</comment>
<organism evidence="2 3">
    <name type="scientific">Thalassococcus profundi</name>
    <dbReference type="NCBI Taxonomy" id="2282382"/>
    <lineage>
        <taxon>Bacteria</taxon>
        <taxon>Pseudomonadati</taxon>
        <taxon>Pseudomonadota</taxon>
        <taxon>Alphaproteobacteria</taxon>
        <taxon>Rhodobacterales</taxon>
        <taxon>Roseobacteraceae</taxon>
        <taxon>Thalassococcus</taxon>
    </lineage>
</organism>
<dbReference type="InterPro" id="IPR052358">
    <property type="entry name" value="Aro_Compnd_Degr_Hydrolases"/>
</dbReference>
<name>A0A369THM2_9RHOB</name>
<dbReference type="RefSeq" id="WP_114512453.1">
    <property type="nucleotide sequence ID" value="NZ_QPMK01000018.1"/>
</dbReference>
<protein>
    <submittedName>
        <fullName evidence="2">2-pyrone-4,6-dicarboxylate hydrolase</fullName>
    </submittedName>
</protein>
<dbReference type="Proteomes" id="UP000253977">
    <property type="component" value="Unassembled WGS sequence"/>
</dbReference>
<evidence type="ECO:0000259" key="1">
    <source>
        <dbReference type="Pfam" id="PF04909"/>
    </source>
</evidence>
<accession>A0A369THM2</accession>
<evidence type="ECO:0000313" key="3">
    <source>
        <dbReference type="Proteomes" id="UP000253977"/>
    </source>
</evidence>
<dbReference type="OrthoDB" id="9787654at2"/>
<evidence type="ECO:0000313" key="2">
    <source>
        <dbReference type="EMBL" id="RDD64730.1"/>
    </source>
</evidence>
<gene>
    <name evidence="2" type="ORF">DU478_18535</name>
</gene>
<dbReference type="InterPro" id="IPR006680">
    <property type="entry name" value="Amidohydro-rel"/>
</dbReference>
<feature type="domain" description="Amidohydrolase-related" evidence="1">
    <location>
        <begin position="5"/>
        <end position="232"/>
    </location>
</feature>
<proteinExistence type="predicted"/>
<keyword evidence="3" id="KW-1185">Reference proteome</keyword>
<dbReference type="AlphaFoldDB" id="A0A369THM2"/>
<dbReference type="GO" id="GO:0016787">
    <property type="term" value="F:hydrolase activity"/>
    <property type="evidence" value="ECO:0007669"/>
    <property type="project" value="UniProtKB-KW"/>
</dbReference>
<dbReference type="SUPFAM" id="SSF51556">
    <property type="entry name" value="Metallo-dependent hydrolases"/>
    <property type="match status" value="1"/>
</dbReference>
<dbReference type="EMBL" id="QPMK01000018">
    <property type="protein sequence ID" value="RDD64730.1"/>
    <property type="molecule type" value="Genomic_DNA"/>
</dbReference>